<evidence type="ECO:0000313" key="4">
    <source>
        <dbReference type="WBParaSite" id="TCNE_0000287801-mRNA-1"/>
    </source>
</evidence>
<protein>
    <submittedName>
        <fullName evidence="4">Secreted protein</fullName>
    </submittedName>
</protein>
<keyword evidence="1" id="KW-0732">Signal</keyword>
<name>A0A183U308_TOXCA</name>
<dbReference type="EMBL" id="UYWY01003196">
    <property type="protein sequence ID" value="VDM28595.1"/>
    <property type="molecule type" value="Genomic_DNA"/>
</dbReference>
<proteinExistence type="predicted"/>
<dbReference type="AlphaFoldDB" id="A0A183U308"/>
<dbReference type="InterPro" id="IPR045860">
    <property type="entry name" value="Snake_toxin-like_sf"/>
</dbReference>
<dbReference type="SUPFAM" id="SSF57302">
    <property type="entry name" value="Snake toxin-like"/>
    <property type="match status" value="1"/>
</dbReference>
<evidence type="ECO:0000256" key="1">
    <source>
        <dbReference type="SAM" id="SignalP"/>
    </source>
</evidence>
<dbReference type="Proteomes" id="UP000050794">
    <property type="component" value="Unassembled WGS sequence"/>
</dbReference>
<evidence type="ECO:0000313" key="3">
    <source>
        <dbReference type="Proteomes" id="UP000050794"/>
    </source>
</evidence>
<reference evidence="2 3" key="2">
    <citation type="submission" date="2018-11" db="EMBL/GenBank/DDBJ databases">
        <authorList>
            <consortium name="Pathogen Informatics"/>
        </authorList>
    </citation>
    <scope>NUCLEOTIDE SEQUENCE [LARGE SCALE GENOMIC DNA]</scope>
</reference>
<evidence type="ECO:0000313" key="2">
    <source>
        <dbReference type="EMBL" id="VDM28595.1"/>
    </source>
</evidence>
<organism evidence="3 4">
    <name type="scientific">Toxocara canis</name>
    <name type="common">Canine roundworm</name>
    <dbReference type="NCBI Taxonomy" id="6265"/>
    <lineage>
        <taxon>Eukaryota</taxon>
        <taxon>Metazoa</taxon>
        <taxon>Ecdysozoa</taxon>
        <taxon>Nematoda</taxon>
        <taxon>Chromadorea</taxon>
        <taxon>Rhabditida</taxon>
        <taxon>Spirurina</taxon>
        <taxon>Ascaridomorpha</taxon>
        <taxon>Ascaridoidea</taxon>
        <taxon>Toxocaridae</taxon>
        <taxon>Toxocara</taxon>
    </lineage>
</organism>
<reference evidence="4" key="1">
    <citation type="submission" date="2016-06" db="UniProtKB">
        <authorList>
            <consortium name="WormBaseParasite"/>
        </authorList>
    </citation>
    <scope>IDENTIFICATION</scope>
</reference>
<gene>
    <name evidence="2" type="ORF">TCNE_LOCUS2878</name>
</gene>
<feature type="chain" id="PRO_5044552978" evidence="1">
    <location>
        <begin position="19"/>
        <end position="96"/>
    </location>
</feature>
<feature type="signal peptide" evidence="1">
    <location>
        <begin position="1"/>
        <end position="18"/>
    </location>
</feature>
<sequence length="96" mass="10542">MLTEHCVILSILVVAATAFECYTGRVITGYSGTNGYYDDSDCPKGTQFCLKLITPNKDGGEIIEKSCDINGACLVSITRTTFHLIKIILRKHTNIL</sequence>
<accession>A0A183U308</accession>
<dbReference type="WBParaSite" id="TCNE_0000287801-mRNA-1">
    <property type="protein sequence ID" value="TCNE_0000287801-mRNA-1"/>
    <property type="gene ID" value="TCNE_0000287801"/>
</dbReference>
<keyword evidence="3" id="KW-1185">Reference proteome</keyword>